<protein>
    <submittedName>
        <fullName evidence="2">Uncharacterized protein</fullName>
    </submittedName>
</protein>
<keyword evidence="3" id="KW-1185">Reference proteome</keyword>
<accession>A0ABN2M8H8</accession>
<dbReference type="Proteomes" id="UP001500002">
    <property type="component" value="Unassembled WGS sequence"/>
</dbReference>
<gene>
    <name evidence="2" type="ORF">GCM10009749_24960</name>
</gene>
<name>A0ABN2M8H8_9MICO</name>
<evidence type="ECO:0000256" key="1">
    <source>
        <dbReference type="SAM" id="MobiDB-lite"/>
    </source>
</evidence>
<organism evidence="2 3">
    <name type="scientific">Agromyces neolithicus</name>
    <dbReference type="NCBI Taxonomy" id="269420"/>
    <lineage>
        <taxon>Bacteria</taxon>
        <taxon>Bacillati</taxon>
        <taxon>Actinomycetota</taxon>
        <taxon>Actinomycetes</taxon>
        <taxon>Micrococcales</taxon>
        <taxon>Microbacteriaceae</taxon>
        <taxon>Agromyces</taxon>
    </lineage>
</organism>
<comment type="caution">
    <text evidence="2">The sequence shown here is derived from an EMBL/GenBank/DDBJ whole genome shotgun (WGS) entry which is preliminary data.</text>
</comment>
<dbReference type="EMBL" id="BAAANJ010000009">
    <property type="protein sequence ID" value="GAA1814495.1"/>
    <property type="molecule type" value="Genomic_DNA"/>
</dbReference>
<feature type="region of interest" description="Disordered" evidence="1">
    <location>
        <begin position="1"/>
        <end position="30"/>
    </location>
</feature>
<sequence length="97" mass="10943">MGLDSHLSAAMAHHLRSTGTPPAPPAAKHHVDRPTFFADVKALELRLAIIDDRFERLACRPEEVYQDWRRDTVTKIRALAVRARMHRGCARPRAAPP</sequence>
<dbReference type="RefSeq" id="WP_344296626.1">
    <property type="nucleotide sequence ID" value="NZ_BAAANJ010000009.1"/>
</dbReference>
<proteinExistence type="predicted"/>
<evidence type="ECO:0000313" key="2">
    <source>
        <dbReference type="EMBL" id="GAA1814495.1"/>
    </source>
</evidence>
<reference evidence="3" key="1">
    <citation type="journal article" date="2019" name="Int. J. Syst. Evol. Microbiol.">
        <title>The Global Catalogue of Microorganisms (GCM) 10K type strain sequencing project: providing services to taxonomists for standard genome sequencing and annotation.</title>
        <authorList>
            <consortium name="The Broad Institute Genomics Platform"/>
            <consortium name="The Broad Institute Genome Sequencing Center for Infectious Disease"/>
            <person name="Wu L."/>
            <person name="Ma J."/>
        </authorList>
    </citation>
    <scope>NUCLEOTIDE SEQUENCE [LARGE SCALE GENOMIC DNA]</scope>
    <source>
        <strain evidence="3">JCM 14322</strain>
    </source>
</reference>
<evidence type="ECO:0000313" key="3">
    <source>
        <dbReference type="Proteomes" id="UP001500002"/>
    </source>
</evidence>